<evidence type="ECO:0000313" key="3">
    <source>
        <dbReference type="EMBL" id="GJN06445.1"/>
    </source>
</evidence>
<sequence>MRVKMKSSANSYSGKLHAAQALGLPLLPPSQATNHSFLQGANFAVAGGTALNRTFFLENGYQIFTPYNVSLGDQLGWFDAMKPSLCNSTQACEEYFAKALFVVGEFGWNDYGFMLLSGRRVDEIRSHTPQVVGMICAATEKLIEEGGKTVVVSGLTPMGCATGNLVLFGSQNEADYEPDTGCLKDLNSLSRDHNLQLRRVLMQLNCKYPDCPPTNTEHVNRF</sequence>
<evidence type="ECO:0000256" key="1">
    <source>
        <dbReference type="ARBA" id="ARBA00008668"/>
    </source>
</evidence>
<dbReference type="AlphaFoldDB" id="A0AAV5D8S1"/>
<gene>
    <name evidence="3" type="primary">ga24174</name>
    <name evidence="3" type="ORF">PR202_ga24174</name>
</gene>
<accession>A0AAV5D8S1</accession>
<dbReference type="PANTHER" id="PTHR22835:SF559">
    <property type="entry name" value="OS01G0215500 PROTEIN"/>
    <property type="match status" value="1"/>
</dbReference>
<keyword evidence="4" id="KW-1185">Reference proteome</keyword>
<dbReference type="Proteomes" id="UP001054889">
    <property type="component" value="Unassembled WGS sequence"/>
</dbReference>
<evidence type="ECO:0008006" key="5">
    <source>
        <dbReference type="Google" id="ProtNLM"/>
    </source>
</evidence>
<dbReference type="Pfam" id="PF00657">
    <property type="entry name" value="Lipase_GDSL"/>
    <property type="match status" value="1"/>
</dbReference>
<comment type="caution">
    <text evidence="3">The sequence shown here is derived from an EMBL/GenBank/DDBJ whole genome shotgun (WGS) entry which is preliminary data.</text>
</comment>
<dbReference type="Gene3D" id="3.40.50.1110">
    <property type="entry name" value="SGNH hydrolase"/>
    <property type="match status" value="1"/>
</dbReference>
<dbReference type="GO" id="GO:0016788">
    <property type="term" value="F:hydrolase activity, acting on ester bonds"/>
    <property type="evidence" value="ECO:0007669"/>
    <property type="project" value="InterPro"/>
</dbReference>
<organism evidence="3 4">
    <name type="scientific">Eleusine coracana subsp. coracana</name>
    <dbReference type="NCBI Taxonomy" id="191504"/>
    <lineage>
        <taxon>Eukaryota</taxon>
        <taxon>Viridiplantae</taxon>
        <taxon>Streptophyta</taxon>
        <taxon>Embryophyta</taxon>
        <taxon>Tracheophyta</taxon>
        <taxon>Spermatophyta</taxon>
        <taxon>Magnoliopsida</taxon>
        <taxon>Liliopsida</taxon>
        <taxon>Poales</taxon>
        <taxon>Poaceae</taxon>
        <taxon>PACMAD clade</taxon>
        <taxon>Chloridoideae</taxon>
        <taxon>Cynodonteae</taxon>
        <taxon>Eleusininae</taxon>
        <taxon>Eleusine</taxon>
    </lineage>
</organism>
<dbReference type="InterPro" id="IPR001087">
    <property type="entry name" value="GDSL"/>
</dbReference>
<comment type="similarity">
    <text evidence="1">Belongs to the 'GDSL' lipolytic enzyme family.</text>
</comment>
<evidence type="ECO:0000313" key="4">
    <source>
        <dbReference type="Proteomes" id="UP001054889"/>
    </source>
</evidence>
<proteinExistence type="inferred from homology"/>
<dbReference type="InterPro" id="IPR036514">
    <property type="entry name" value="SGNH_hydro_sf"/>
</dbReference>
<keyword evidence="2" id="KW-0325">Glycoprotein</keyword>
<name>A0AAV5D8S1_ELECO</name>
<dbReference type="EMBL" id="BQKI01000012">
    <property type="protein sequence ID" value="GJN06445.1"/>
    <property type="molecule type" value="Genomic_DNA"/>
</dbReference>
<evidence type="ECO:0000256" key="2">
    <source>
        <dbReference type="ARBA" id="ARBA00023180"/>
    </source>
</evidence>
<dbReference type="PANTHER" id="PTHR22835">
    <property type="entry name" value="ZINC FINGER FYVE DOMAIN CONTAINING PROTEIN"/>
    <property type="match status" value="1"/>
</dbReference>
<reference evidence="3" key="1">
    <citation type="journal article" date="2018" name="DNA Res.">
        <title>Multiple hybrid de novo genome assembly of finger millet, an orphan allotetraploid crop.</title>
        <authorList>
            <person name="Hatakeyama M."/>
            <person name="Aluri S."/>
            <person name="Balachadran M.T."/>
            <person name="Sivarajan S.R."/>
            <person name="Patrignani A."/>
            <person name="Gruter S."/>
            <person name="Poveda L."/>
            <person name="Shimizu-Inatsugi R."/>
            <person name="Baeten J."/>
            <person name="Francoijs K.J."/>
            <person name="Nataraja K.N."/>
            <person name="Reddy Y.A.N."/>
            <person name="Phadnis S."/>
            <person name="Ravikumar R.L."/>
            <person name="Schlapbach R."/>
            <person name="Sreeman S.M."/>
            <person name="Shimizu K.K."/>
        </authorList>
    </citation>
    <scope>NUCLEOTIDE SEQUENCE</scope>
</reference>
<protein>
    <recommendedName>
        <fullName evidence="5">GDSL esterase/lipase</fullName>
    </recommendedName>
</protein>
<reference evidence="3" key="2">
    <citation type="submission" date="2021-12" db="EMBL/GenBank/DDBJ databases">
        <title>Resequencing data analysis of finger millet.</title>
        <authorList>
            <person name="Hatakeyama M."/>
            <person name="Aluri S."/>
            <person name="Balachadran M.T."/>
            <person name="Sivarajan S.R."/>
            <person name="Poveda L."/>
            <person name="Shimizu-Inatsugi R."/>
            <person name="Schlapbach R."/>
            <person name="Sreeman S.M."/>
            <person name="Shimizu K.K."/>
        </authorList>
    </citation>
    <scope>NUCLEOTIDE SEQUENCE</scope>
</reference>